<evidence type="ECO:0000313" key="2">
    <source>
        <dbReference type="EMBL" id="RDX51947.1"/>
    </source>
</evidence>
<keyword evidence="1" id="KW-0732">Signal</keyword>
<protein>
    <submittedName>
        <fullName evidence="2">Uncharacterized protein</fullName>
    </submittedName>
</protein>
<sequence length="174" mass="18405">MRHERENRTRTAPAERLLVLLCAIGGAWGQTASADERQAASCLRDGVDGAESADGFAAWQERRPFYPAHRNTGLRRSGAVPSSPPWSLAYTCRSACVTDACRGGPGGQSVSAKAGLPQCHDVRSRRPAARRGGNCRAGAGHGLTEEVVATRAWEGHVMDGRCSAADISAPPALR</sequence>
<feature type="signal peptide" evidence="1">
    <location>
        <begin position="1"/>
        <end position="29"/>
    </location>
</feature>
<gene>
    <name evidence="2" type="ORF">OH76DRAFT_231957</name>
</gene>
<dbReference type="Proteomes" id="UP000256964">
    <property type="component" value="Unassembled WGS sequence"/>
</dbReference>
<reference evidence="2 3" key="1">
    <citation type="journal article" date="2018" name="Biotechnol. Biofuels">
        <title>Integrative visual omics of the white-rot fungus Polyporus brumalis exposes the biotechnological potential of its oxidative enzymes for delignifying raw plant biomass.</title>
        <authorList>
            <person name="Miyauchi S."/>
            <person name="Rancon A."/>
            <person name="Drula E."/>
            <person name="Hage H."/>
            <person name="Chaduli D."/>
            <person name="Favel A."/>
            <person name="Grisel S."/>
            <person name="Henrissat B."/>
            <person name="Herpoel-Gimbert I."/>
            <person name="Ruiz-Duenas F.J."/>
            <person name="Chevret D."/>
            <person name="Hainaut M."/>
            <person name="Lin J."/>
            <person name="Wang M."/>
            <person name="Pangilinan J."/>
            <person name="Lipzen A."/>
            <person name="Lesage-Meessen L."/>
            <person name="Navarro D."/>
            <person name="Riley R."/>
            <person name="Grigoriev I.V."/>
            <person name="Zhou S."/>
            <person name="Raouche S."/>
            <person name="Rosso M.N."/>
        </authorList>
    </citation>
    <scope>NUCLEOTIDE SEQUENCE [LARGE SCALE GENOMIC DNA]</scope>
    <source>
        <strain evidence="2 3">BRFM 1820</strain>
    </source>
</reference>
<name>A0A371DHC6_9APHY</name>
<keyword evidence="3" id="KW-1185">Reference proteome</keyword>
<accession>A0A371DHC6</accession>
<dbReference type="EMBL" id="KZ857392">
    <property type="protein sequence ID" value="RDX51947.1"/>
    <property type="molecule type" value="Genomic_DNA"/>
</dbReference>
<evidence type="ECO:0000256" key="1">
    <source>
        <dbReference type="SAM" id="SignalP"/>
    </source>
</evidence>
<feature type="chain" id="PRO_5016977113" evidence="1">
    <location>
        <begin position="30"/>
        <end position="174"/>
    </location>
</feature>
<proteinExistence type="predicted"/>
<organism evidence="2 3">
    <name type="scientific">Lentinus brumalis</name>
    <dbReference type="NCBI Taxonomy" id="2498619"/>
    <lineage>
        <taxon>Eukaryota</taxon>
        <taxon>Fungi</taxon>
        <taxon>Dikarya</taxon>
        <taxon>Basidiomycota</taxon>
        <taxon>Agaricomycotina</taxon>
        <taxon>Agaricomycetes</taxon>
        <taxon>Polyporales</taxon>
        <taxon>Polyporaceae</taxon>
        <taxon>Lentinus</taxon>
    </lineage>
</organism>
<dbReference type="AlphaFoldDB" id="A0A371DHC6"/>
<evidence type="ECO:0000313" key="3">
    <source>
        <dbReference type="Proteomes" id="UP000256964"/>
    </source>
</evidence>